<comment type="caution">
    <text evidence="2">The sequence shown here is derived from an EMBL/GenBank/DDBJ whole genome shotgun (WGS) entry which is preliminary data.</text>
</comment>
<evidence type="ECO:0000313" key="3">
    <source>
        <dbReference type="Proteomes" id="UP000827092"/>
    </source>
</evidence>
<name>A0AAV6TMQ2_9ARAC</name>
<evidence type="ECO:0000313" key="2">
    <source>
        <dbReference type="EMBL" id="KAG8172756.1"/>
    </source>
</evidence>
<evidence type="ECO:0000256" key="1">
    <source>
        <dbReference type="SAM" id="MobiDB-lite"/>
    </source>
</evidence>
<sequence length="130" mass="13893">MSVRGTWSDHPGRRDLAGMGRRCVSRGGAPRGHQWDTPPGSTLRAACSGAGKPGTQSYLRSARRASRGRPHGLWWGSEPAPAAQLGLACSAVSGGGVVRRGRVLALADRMAVQEEGPARHRRRCRFKAAR</sequence>
<protein>
    <submittedName>
        <fullName evidence="2">Uncharacterized protein</fullName>
    </submittedName>
</protein>
<reference evidence="2 3" key="1">
    <citation type="journal article" date="2022" name="Nat. Ecol. Evol.">
        <title>A masculinizing supergene underlies an exaggerated male reproductive morph in a spider.</title>
        <authorList>
            <person name="Hendrickx F."/>
            <person name="De Corte Z."/>
            <person name="Sonet G."/>
            <person name="Van Belleghem S.M."/>
            <person name="Kostlbacher S."/>
            <person name="Vangestel C."/>
        </authorList>
    </citation>
    <scope>NUCLEOTIDE SEQUENCE [LARGE SCALE GENOMIC DNA]</scope>
    <source>
        <strain evidence="2">W744_W776</strain>
    </source>
</reference>
<gene>
    <name evidence="2" type="ORF">JTE90_028200</name>
</gene>
<dbReference type="EMBL" id="JAFNEN010002408">
    <property type="protein sequence ID" value="KAG8172756.1"/>
    <property type="molecule type" value="Genomic_DNA"/>
</dbReference>
<organism evidence="2 3">
    <name type="scientific">Oedothorax gibbosus</name>
    <dbReference type="NCBI Taxonomy" id="931172"/>
    <lineage>
        <taxon>Eukaryota</taxon>
        <taxon>Metazoa</taxon>
        <taxon>Ecdysozoa</taxon>
        <taxon>Arthropoda</taxon>
        <taxon>Chelicerata</taxon>
        <taxon>Arachnida</taxon>
        <taxon>Araneae</taxon>
        <taxon>Araneomorphae</taxon>
        <taxon>Entelegynae</taxon>
        <taxon>Araneoidea</taxon>
        <taxon>Linyphiidae</taxon>
        <taxon>Erigoninae</taxon>
        <taxon>Oedothorax</taxon>
    </lineage>
</organism>
<feature type="region of interest" description="Disordered" evidence="1">
    <location>
        <begin position="1"/>
        <end position="73"/>
    </location>
</feature>
<accession>A0AAV6TMQ2</accession>
<dbReference type="AlphaFoldDB" id="A0AAV6TMQ2"/>
<proteinExistence type="predicted"/>
<dbReference type="Proteomes" id="UP000827092">
    <property type="component" value="Unassembled WGS sequence"/>
</dbReference>
<feature type="compositionally biased region" description="Basic residues" evidence="1">
    <location>
        <begin position="61"/>
        <end position="70"/>
    </location>
</feature>
<keyword evidence="3" id="KW-1185">Reference proteome</keyword>